<dbReference type="SUPFAM" id="SSF82171">
    <property type="entry name" value="DPP6 N-terminal domain-like"/>
    <property type="match status" value="1"/>
</dbReference>
<sequence length="1151" mass="136344">MSEVIEIEVDDIDKNDVDKNDVDKIFTFDDVDDKSHNGKPITIIETSPNENYLITYSEEDRSIVGWNVEDIDKVQLKFDKTVKIDEDNKYETESLCVSDDKKLCRIYNISDYHHDGNIDVIDMNNKDKIALSFYKRVESMYCTFNLKGEFILYSVVRTTFGNTKIIWIYSTQTKNNKWELKRFYEIPKDYELISISKYDKVYLFSNDYICEWNINTEKSVKIFVNNKDKNKFETKNIGIFNNDEKFIFLKVNDKIIVYSIELEIPIATLDINNDTQLYNFMNHSGLFLLPSLFYYTPDKEIKYCWNSKYKNILNQTLLEEPTDDEPTDEQTDKPTDEQAKFVFGILNERVWKSKFYENKVIECDDDDKITYKLSNVHLYMDTVSTLFQNAKCESGKKLITESIKNLIKWEIYAEDDKIKLEVFKKINTKWELISTRIEIYPYRSKYGEYHNLIVSSLFNNDIVILTTFGILVYNFSENNKSIHLIYFYFMGFDSHRYYSGIKNKAYLKILQHNERIFSKSTFPLPNYDSFRLNEWVSVVINNKLSLLKYGVELLTFTIKEHKLELIDDIYKKCMTYFKEDPMNNKSFLSIITSAMPLLDECYPEYILKYSLETNMIIDSSFYSIEHQNKNLHLYYSFHPPQITNLSKSILWTKYLHNIRCTLDNKNSLVFILLVIYDIIQVLIILLTLPLYLATIYILSKYNFINRIYMLDGFSYVYLIAVGGFKRFQKGITTTTPTITFMIPYINFVNYSKDYNWFTELIKPQSSPFTKSINRNIYKTWNGEALINFKWNAYGRYYYAMIWILFMALLGCFTAAATIPQQYINEEVRQQLFIASIVLGFIHLIFEFRQFIYNITKWFYNFWNIFDIIAYVLSIYTSIYWLQTNDKNNNNYLIQLLSFSCLFLDINFAHAFFILLSPKSEFLLDQYTNNDDPNNPWNLASSYSQVTNNDGNINSNPFTMIQTPDKNTNMFIDIRTSLFAIYLFLAGDSSALSNWSYADNPSIAILIVLFSLLVVVYLMNLLIGLLNIAIEEDNNRVSYLIQKAEILAEIEIFYLLPHQKRWQTWFPEVIHYYADADKTRIEIERLIKEGEWDNKEFIKMQEKLLEKLQIKHNPIDNKVILEKLSALEKLDEKLEKLDNEVGNIRKILQDRD</sequence>
<keyword evidence="3" id="KW-0472">Membrane</keyword>
<feature type="transmembrane region" description="Helical" evidence="3">
    <location>
        <begin position="977"/>
        <end position="996"/>
    </location>
</feature>
<name>A0A015LGT8_RHIIW</name>
<keyword evidence="1" id="KW-0677">Repeat</keyword>
<keyword evidence="3" id="KW-0812">Transmembrane</keyword>
<dbReference type="GO" id="GO:0005216">
    <property type="term" value="F:monoatomic ion channel activity"/>
    <property type="evidence" value="ECO:0007669"/>
    <property type="project" value="InterPro"/>
</dbReference>
<evidence type="ECO:0000256" key="1">
    <source>
        <dbReference type="ARBA" id="ARBA00022737"/>
    </source>
</evidence>
<keyword evidence="5" id="KW-1185">Reference proteome</keyword>
<feature type="transmembrane region" description="Helical" evidence="3">
    <location>
        <begin position="892"/>
        <end position="915"/>
    </location>
</feature>
<proteinExistence type="predicted"/>
<dbReference type="STRING" id="1432141.A0A015LGT8"/>
<feature type="transmembrane region" description="Helical" evidence="3">
    <location>
        <begin position="668"/>
        <end position="698"/>
    </location>
</feature>
<keyword evidence="2" id="KW-0175">Coiled coil</keyword>
<dbReference type="HOGENOM" id="CLU_010229_1_0_1"/>
<comment type="caution">
    <text evidence="4">The sequence shown here is derived from an EMBL/GenBank/DDBJ whole genome shotgun (WGS) entry which is preliminary data.</text>
</comment>
<dbReference type="Proteomes" id="UP000022910">
    <property type="component" value="Unassembled WGS sequence"/>
</dbReference>
<dbReference type="GO" id="GO:0005886">
    <property type="term" value="C:plasma membrane"/>
    <property type="evidence" value="ECO:0007669"/>
    <property type="project" value="TreeGrafter"/>
</dbReference>
<protein>
    <recommendedName>
        <fullName evidence="6">Ion transport domain-containing protein</fullName>
    </recommendedName>
</protein>
<accession>A0A015LGT8</accession>
<gene>
    <name evidence="4" type="ORF">RirG_238050</name>
</gene>
<reference evidence="4 5" key="1">
    <citation type="submission" date="2014-02" db="EMBL/GenBank/DDBJ databases">
        <title>Single nucleus genome sequencing reveals high similarity among nuclei of an endomycorrhizal fungus.</title>
        <authorList>
            <person name="Lin K."/>
            <person name="Geurts R."/>
            <person name="Zhang Z."/>
            <person name="Limpens E."/>
            <person name="Saunders D.G."/>
            <person name="Mu D."/>
            <person name="Pang E."/>
            <person name="Cao H."/>
            <person name="Cha H."/>
            <person name="Lin T."/>
            <person name="Zhou Q."/>
            <person name="Shang Y."/>
            <person name="Li Y."/>
            <person name="Ivanov S."/>
            <person name="Sharma T."/>
            <person name="Velzen R.V."/>
            <person name="Ruijter N.D."/>
            <person name="Aanen D.K."/>
            <person name="Win J."/>
            <person name="Kamoun S."/>
            <person name="Bisseling T."/>
            <person name="Huang S."/>
        </authorList>
    </citation>
    <scope>NUCLEOTIDE SEQUENCE [LARGE SCALE GENOMIC DNA]</scope>
    <source>
        <strain evidence="5">DAOM197198w</strain>
    </source>
</reference>
<evidence type="ECO:0000256" key="2">
    <source>
        <dbReference type="SAM" id="Coils"/>
    </source>
</evidence>
<dbReference type="PANTHER" id="PTHR10582:SF2">
    <property type="entry name" value="INACTIVE"/>
    <property type="match status" value="1"/>
</dbReference>
<dbReference type="Gene3D" id="2.130.10.10">
    <property type="entry name" value="YVTN repeat-like/Quinoprotein amine dehydrogenase"/>
    <property type="match status" value="1"/>
</dbReference>
<evidence type="ECO:0000256" key="3">
    <source>
        <dbReference type="SAM" id="Phobius"/>
    </source>
</evidence>
<evidence type="ECO:0008006" key="6">
    <source>
        <dbReference type="Google" id="ProtNLM"/>
    </source>
</evidence>
<feature type="transmembrane region" description="Helical" evidence="3">
    <location>
        <begin position="1002"/>
        <end position="1029"/>
    </location>
</feature>
<feature type="transmembrane region" description="Helical" evidence="3">
    <location>
        <begin position="857"/>
        <end position="880"/>
    </location>
</feature>
<organism evidence="4 5">
    <name type="scientific">Rhizophagus irregularis (strain DAOM 197198w)</name>
    <name type="common">Glomus intraradices</name>
    <dbReference type="NCBI Taxonomy" id="1432141"/>
    <lineage>
        <taxon>Eukaryota</taxon>
        <taxon>Fungi</taxon>
        <taxon>Fungi incertae sedis</taxon>
        <taxon>Mucoromycota</taxon>
        <taxon>Glomeromycotina</taxon>
        <taxon>Glomeromycetes</taxon>
        <taxon>Glomerales</taxon>
        <taxon>Glomeraceae</taxon>
        <taxon>Rhizophagus</taxon>
    </lineage>
</organism>
<keyword evidence="3" id="KW-1133">Transmembrane helix</keyword>
<feature type="transmembrane region" description="Helical" evidence="3">
    <location>
        <begin position="827"/>
        <end position="845"/>
    </location>
</feature>
<dbReference type="PANTHER" id="PTHR10582">
    <property type="entry name" value="TRANSIENT RECEPTOR POTENTIAL ION CHANNEL PROTEIN"/>
    <property type="match status" value="1"/>
</dbReference>
<dbReference type="GO" id="GO:0098703">
    <property type="term" value="P:calcium ion import across plasma membrane"/>
    <property type="evidence" value="ECO:0007669"/>
    <property type="project" value="TreeGrafter"/>
</dbReference>
<dbReference type="InterPro" id="IPR015943">
    <property type="entry name" value="WD40/YVTN_repeat-like_dom_sf"/>
</dbReference>
<evidence type="ECO:0000313" key="4">
    <source>
        <dbReference type="EMBL" id="EXX54063.1"/>
    </source>
</evidence>
<feature type="coiled-coil region" evidence="2">
    <location>
        <begin position="1119"/>
        <end position="1146"/>
    </location>
</feature>
<feature type="transmembrane region" description="Helical" evidence="3">
    <location>
        <begin position="796"/>
        <end position="815"/>
    </location>
</feature>
<dbReference type="InterPro" id="IPR024862">
    <property type="entry name" value="TRPV"/>
</dbReference>
<dbReference type="EMBL" id="JEMT01028633">
    <property type="protein sequence ID" value="EXX54063.1"/>
    <property type="molecule type" value="Genomic_DNA"/>
</dbReference>
<dbReference type="AlphaFoldDB" id="A0A015LGT8"/>
<evidence type="ECO:0000313" key="5">
    <source>
        <dbReference type="Proteomes" id="UP000022910"/>
    </source>
</evidence>